<reference evidence="10" key="1">
    <citation type="submission" date="2017-09" db="EMBL/GenBank/DDBJ databases">
        <title>The Reconstruction of 2,631 Draft Metagenome-Assembled Genomes from the Global Oceans.</title>
        <authorList>
            <person name="Tully B.J."/>
            <person name="Graham E.D."/>
            <person name="Heidelberg J.F."/>
        </authorList>
    </citation>
    <scope>NUCLEOTIDE SEQUENCE [LARGE SCALE GENOMIC DNA]</scope>
</reference>
<dbReference type="InterPro" id="IPR000262">
    <property type="entry name" value="FMN-dep_DH"/>
</dbReference>
<evidence type="ECO:0000313" key="9">
    <source>
        <dbReference type="EMBL" id="MAH62955.1"/>
    </source>
</evidence>
<feature type="binding site" evidence="7">
    <location>
        <position position="252"/>
    </location>
    <ligand>
        <name>FMN</name>
        <dbReference type="ChEBI" id="CHEBI:58210"/>
    </ligand>
</feature>
<sequence>MTVIVNIEDLRKHAQRRLPKIFFDYIDGSAFSDTTALRNCEDFNNWCLVQRVLALKGMPDLSCEFLGARHTLPIMLGPVGFLGLYRGRGEILCAEAARQKGVPLCLSTFSIASLATLQREVGGTLQFQLYMDCQRPFVEKLVESVEDAEVETLFYTADTAVTSVRERDVRNGFRAVKHLNPTLLFSMMQRPLWCWDMWQSGIPSVEALANYPEFGSGILEQASNLSGRLDSSITWEDIKWLRKLWKKRLVIKGILNSEDALKAIDHGADAIVVSNHGGRQLDFANSTISILPEIRKAVGKDYCVMIDGGFRRGSEVVIALALGASGVLLGRAYAFGLAADGRLGVEKAIEIFAKEISITMKLMGVSSVDELKQFGDRYIRQR</sequence>
<feature type="binding site" evidence="7">
    <location>
        <position position="128"/>
    </location>
    <ligand>
        <name>FMN</name>
        <dbReference type="ChEBI" id="CHEBI:58210"/>
    </ligand>
</feature>
<dbReference type="PANTHER" id="PTHR10578:SF107">
    <property type="entry name" value="2-HYDROXYACID OXIDASE 1"/>
    <property type="match status" value="1"/>
</dbReference>
<name>A0A2D6YIJ4_9DELT</name>
<feature type="domain" description="FMN hydroxy acid dehydrogenase" evidence="8">
    <location>
        <begin position="1"/>
        <end position="381"/>
    </location>
</feature>
<feature type="binding site" evidence="7">
    <location>
        <position position="130"/>
    </location>
    <ligand>
        <name>FMN</name>
        <dbReference type="ChEBI" id="CHEBI:58210"/>
    </ligand>
</feature>
<dbReference type="InterPro" id="IPR008259">
    <property type="entry name" value="FMN_hydac_DH_AS"/>
</dbReference>
<evidence type="ECO:0000256" key="7">
    <source>
        <dbReference type="PIRSR" id="PIRSR000138-2"/>
    </source>
</evidence>
<feature type="binding site" evidence="7">
    <location>
        <position position="279"/>
    </location>
    <ligand>
        <name>glyoxylate</name>
        <dbReference type="ChEBI" id="CHEBI:36655"/>
    </ligand>
</feature>
<dbReference type="PIRSF" id="PIRSF000138">
    <property type="entry name" value="Al-hdrx_acd_dh"/>
    <property type="match status" value="1"/>
</dbReference>
<dbReference type="Proteomes" id="UP000226525">
    <property type="component" value="Unassembled WGS sequence"/>
</dbReference>
<comment type="cofactor">
    <cofactor evidence="1">
        <name>FMN</name>
        <dbReference type="ChEBI" id="CHEBI:58210"/>
    </cofactor>
</comment>
<keyword evidence="2 7" id="KW-0285">Flavoprotein</keyword>
<protein>
    <submittedName>
        <fullName evidence="9">Alpha-hydroxy-acid oxidizing enzyme</fullName>
    </submittedName>
</protein>
<feature type="binding site" evidence="7">
    <location>
        <position position="25"/>
    </location>
    <ligand>
        <name>glyoxylate</name>
        <dbReference type="ChEBI" id="CHEBI:36655"/>
    </ligand>
</feature>
<evidence type="ECO:0000259" key="8">
    <source>
        <dbReference type="PROSITE" id="PS51349"/>
    </source>
</evidence>
<accession>A0A2D6YIJ4</accession>
<organism evidence="9 10">
    <name type="scientific">SAR324 cluster bacterium</name>
    <dbReference type="NCBI Taxonomy" id="2024889"/>
    <lineage>
        <taxon>Bacteria</taxon>
        <taxon>Deltaproteobacteria</taxon>
        <taxon>SAR324 cluster</taxon>
    </lineage>
</organism>
<evidence type="ECO:0000256" key="1">
    <source>
        <dbReference type="ARBA" id="ARBA00001917"/>
    </source>
</evidence>
<dbReference type="PROSITE" id="PS51349">
    <property type="entry name" value="FMN_HYDROXY_ACID_DH_2"/>
    <property type="match status" value="1"/>
</dbReference>
<gene>
    <name evidence="9" type="ORF">CMN54_05830</name>
</gene>
<dbReference type="InterPro" id="IPR012133">
    <property type="entry name" value="Alpha-hydoxy_acid_DH_FMN"/>
</dbReference>
<feature type="binding site" evidence="7">
    <location>
        <position position="274"/>
    </location>
    <ligand>
        <name>FMN</name>
        <dbReference type="ChEBI" id="CHEBI:58210"/>
    </ligand>
</feature>
<dbReference type="SUPFAM" id="SSF51395">
    <property type="entry name" value="FMN-linked oxidoreductases"/>
    <property type="match status" value="1"/>
</dbReference>
<feature type="binding site" evidence="7">
    <location>
        <position position="165"/>
    </location>
    <ligand>
        <name>glyoxylate</name>
        <dbReference type="ChEBI" id="CHEBI:36655"/>
    </ligand>
</feature>
<dbReference type="InterPro" id="IPR013785">
    <property type="entry name" value="Aldolase_TIM"/>
</dbReference>
<evidence type="ECO:0000256" key="2">
    <source>
        <dbReference type="ARBA" id="ARBA00022630"/>
    </source>
</evidence>
<dbReference type="GO" id="GO:0004459">
    <property type="term" value="F:L-lactate dehydrogenase (NAD+) activity"/>
    <property type="evidence" value="ECO:0007669"/>
    <property type="project" value="TreeGrafter"/>
</dbReference>
<evidence type="ECO:0000256" key="4">
    <source>
        <dbReference type="ARBA" id="ARBA00023002"/>
    </source>
</evidence>
<feature type="active site" description="Proton acceptor" evidence="6">
    <location>
        <position position="276"/>
    </location>
</feature>
<dbReference type="AlphaFoldDB" id="A0A2D6YIJ4"/>
<evidence type="ECO:0000256" key="5">
    <source>
        <dbReference type="ARBA" id="ARBA00024042"/>
    </source>
</evidence>
<feature type="binding site" evidence="7">
    <location>
        <position position="156"/>
    </location>
    <ligand>
        <name>FMN</name>
        <dbReference type="ChEBI" id="CHEBI:58210"/>
    </ligand>
</feature>
<feature type="binding site" evidence="7">
    <location>
        <position position="276"/>
    </location>
    <ligand>
        <name>glyoxylate</name>
        <dbReference type="ChEBI" id="CHEBI:36655"/>
    </ligand>
</feature>
<keyword evidence="4" id="KW-0560">Oxidoreductase</keyword>
<evidence type="ECO:0000256" key="6">
    <source>
        <dbReference type="PIRSR" id="PIRSR000138-1"/>
    </source>
</evidence>
<dbReference type="InterPro" id="IPR037396">
    <property type="entry name" value="FMN_HAD"/>
</dbReference>
<comment type="caution">
    <text evidence="9">The sequence shown here is derived from an EMBL/GenBank/DDBJ whole genome shotgun (WGS) entry which is preliminary data.</text>
</comment>
<dbReference type="EMBL" id="NZEX01000064">
    <property type="protein sequence ID" value="MAH62955.1"/>
    <property type="molecule type" value="Genomic_DNA"/>
</dbReference>
<proteinExistence type="inferred from homology"/>
<dbReference type="GO" id="GO:0009060">
    <property type="term" value="P:aerobic respiration"/>
    <property type="evidence" value="ECO:0007669"/>
    <property type="project" value="TreeGrafter"/>
</dbReference>
<feature type="binding site" evidence="7">
    <location>
        <position position="107"/>
    </location>
    <ligand>
        <name>FMN</name>
        <dbReference type="ChEBI" id="CHEBI:58210"/>
    </ligand>
</feature>
<feature type="binding site" evidence="7">
    <location>
        <begin position="78"/>
        <end position="80"/>
    </location>
    <ligand>
        <name>FMN</name>
        <dbReference type="ChEBI" id="CHEBI:58210"/>
    </ligand>
</feature>
<dbReference type="FunFam" id="3.20.20.70:FF:000029">
    <property type="entry name" value="L-lactate dehydrogenase"/>
    <property type="match status" value="1"/>
</dbReference>
<keyword evidence="3 7" id="KW-0288">FMN</keyword>
<dbReference type="GO" id="GO:0010181">
    <property type="term" value="F:FMN binding"/>
    <property type="evidence" value="ECO:0007669"/>
    <property type="project" value="InterPro"/>
</dbReference>
<dbReference type="PROSITE" id="PS00557">
    <property type="entry name" value="FMN_HYDROXY_ACID_DH_1"/>
    <property type="match status" value="1"/>
</dbReference>
<dbReference type="GO" id="GO:0005886">
    <property type="term" value="C:plasma membrane"/>
    <property type="evidence" value="ECO:0007669"/>
    <property type="project" value="TreeGrafter"/>
</dbReference>
<dbReference type="CDD" id="cd02809">
    <property type="entry name" value="alpha_hydroxyacid_oxid_FMN"/>
    <property type="match status" value="1"/>
</dbReference>
<dbReference type="PANTHER" id="PTHR10578">
    <property type="entry name" value="S -2-HYDROXY-ACID OXIDASE-RELATED"/>
    <property type="match status" value="1"/>
</dbReference>
<evidence type="ECO:0000256" key="3">
    <source>
        <dbReference type="ARBA" id="ARBA00022643"/>
    </source>
</evidence>
<dbReference type="Pfam" id="PF01070">
    <property type="entry name" value="FMN_dh"/>
    <property type="match status" value="1"/>
</dbReference>
<comment type="similarity">
    <text evidence="5">Belongs to the FMN-dependent alpha-hydroxy acid dehydrogenase family.</text>
</comment>
<dbReference type="Gene3D" id="3.20.20.70">
    <property type="entry name" value="Aldolase class I"/>
    <property type="match status" value="1"/>
</dbReference>
<evidence type="ECO:0000313" key="10">
    <source>
        <dbReference type="Proteomes" id="UP000226525"/>
    </source>
</evidence>
<feature type="binding site" evidence="7">
    <location>
        <begin position="307"/>
        <end position="311"/>
    </location>
    <ligand>
        <name>FMN</name>
        <dbReference type="ChEBI" id="CHEBI:58210"/>
    </ligand>
</feature>
<feature type="binding site" evidence="7">
    <location>
        <begin position="330"/>
        <end position="331"/>
    </location>
    <ligand>
        <name>FMN</name>
        <dbReference type="ChEBI" id="CHEBI:58210"/>
    </ligand>
</feature>